<dbReference type="AlphaFoldDB" id="A0A1H3SCN6"/>
<dbReference type="PROSITE" id="PS50994">
    <property type="entry name" value="INTEGRASE"/>
    <property type="match status" value="1"/>
</dbReference>
<gene>
    <name evidence="3" type="ORF">SAMN05660462_02843</name>
</gene>
<proteinExistence type="predicted"/>
<dbReference type="STRING" id="415015.SAMN05660462_02843"/>
<dbReference type="PANTHER" id="PTHR35004">
    <property type="entry name" value="TRANSPOSASE RV3428C-RELATED"/>
    <property type="match status" value="1"/>
</dbReference>
<sequence>MDFKDRTLRLYVSDLREGYNLPKAPCTRQYEEVPELPMGYQAQVDFGEIWLSKCDGSKIKVYCFAMVLSHSRYKFLWWRDKPFTTLSLIDAHNKAFEYFGGMPKEIVYDQDRILAVSENNGDVIYTEEFQNYISSMRFKTRLCRAYDPESKGKIEAVVKFAKYNFAKHRVLEDINSFNEDSFKWLDKTGNAKVHEITRKVPKEVFTLEKEHLLKVPNSFENIQLNNSLTYFVRKNNTILYKQNRYQVPKGTYRPGKEVNLIITHDKMDIVDLDTGEIIVTHKISNQRGKLIQIYHPEREKSKTKDEMYDKAFKALEMSEDAKELLDNIRKEKERYCRDQFGLIITIVKDYNKTLIRQALEYCVKRKLFSAGMFKDTLEYLRQQSEKDITKEYAPVNISIPSRYQSLKPEIRNISEYIAALKEDKKTWKN</sequence>
<dbReference type="InterPro" id="IPR001584">
    <property type="entry name" value="Integrase_cat-core"/>
</dbReference>
<dbReference type="Gene3D" id="3.30.420.10">
    <property type="entry name" value="Ribonuclease H-like superfamily/Ribonuclease H"/>
    <property type="match status" value="1"/>
</dbReference>
<dbReference type="OrthoDB" id="3193769at2"/>
<dbReference type="InterPro" id="IPR012337">
    <property type="entry name" value="RNaseH-like_sf"/>
</dbReference>
<dbReference type="SUPFAM" id="SSF53098">
    <property type="entry name" value="Ribonuclease H-like"/>
    <property type="match status" value="1"/>
</dbReference>
<feature type="domain" description="J" evidence="1">
    <location>
        <begin position="265"/>
        <end position="341"/>
    </location>
</feature>
<reference evidence="3 4" key="1">
    <citation type="submission" date="2016-10" db="EMBL/GenBank/DDBJ databases">
        <authorList>
            <person name="de Groot N.N."/>
        </authorList>
    </citation>
    <scope>NUCLEOTIDE SEQUENCE [LARGE SCALE GENOMIC DNA]</scope>
    <source>
        <strain evidence="3 4">DSM 21650</strain>
    </source>
</reference>
<evidence type="ECO:0000313" key="4">
    <source>
        <dbReference type="Proteomes" id="UP000198625"/>
    </source>
</evidence>
<dbReference type="InterPro" id="IPR001623">
    <property type="entry name" value="DnaJ_domain"/>
</dbReference>
<dbReference type="Proteomes" id="UP000198625">
    <property type="component" value="Unassembled WGS sequence"/>
</dbReference>
<accession>A0A1H3SCN6</accession>
<dbReference type="Pfam" id="PF00665">
    <property type="entry name" value="rve"/>
    <property type="match status" value="1"/>
</dbReference>
<protein>
    <submittedName>
        <fullName evidence="3">Transposase</fullName>
    </submittedName>
</protein>
<evidence type="ECO:0000313" key="3">
    <source>
        <dbReference type="EMBL" id="SDZ35843.1"/>
    </source>
</evidence>
<evidence type="ECO:0000259" key="2">
    <source>
        <dbReference type="PROSITE" id="PS50994"/>
    </source>
</evidence>
<dbReference type="RefSeq" id="WP_091732705.1">
    <property type="nucleotide sequence ID" value="NZ_FNQE01000041.1"/>
</dbReference>
<feature type="domain" description="Integrase catalytic" evidence="2">
    <location>
        <begin position="33"/>
        <end position="209"/>
    </location>
</feature>
<name>A0A1H3SCN6_9FIRM</name>
<evidence type="ECO:0000259" key="1">
    <source>
        <dbReference type="PROSITE" id="PS50076"/>
    </source>
</evidence>
<organism evidence="3 4">
    <name type="scientific">Proteiniborus ethanoligenes</name>
    <dbReference type="NCBI Taxonomy" id="415015"/>
    <lineage>
        <taxon>Bacteria</taxon>
        <taxon>Bacillati</taxon>
        <taxon>Bacillota</taxon>
        <taxon>Clostridia</taxon>
        <taxon>Eubacteriales</taxon>
        <taxon>Proteiniborus</taxon>
    </lineage>
</organism>
<dbReference type="PROSITE" id="PS50076">
    <property type="entry name" value="DNAJ_2"/>
    <property type="match status" value="1"/>
</dbReference>
<dbReference type="GO" id="GO:0003676">
    <property type="term" value="F:nucleic acid binding"/>
    <property type="evidence" value="ECO:0007669"/>
    <property type="project" value="InterPro"/>
</dbReference>
<keyword evidence="4" id="KW-1185">Reference proteome</keyword>
<dbReference type="GO" id="GO:0015074">
    <property type="term" value="P:DNA integration"/>
    <property type="evidence" value="ECO:0007669"/>
    <property type="project" value="InterPro"/>
</dbReference>
<dbReference type="InterPro" id="IPR036397">
    <property type="entry name" value="RNaseH_sf"/>
</dbReference>
<dbReference type="EMBL" id="FNQE01000041">
    <property type="protein sequence ID" value="SDZ35843.1"/>
    <property type="molecule type" value="Genomic_DNA"/>
</dbReference>
<dbReference type="PANTHER" id="PTHR35004:SF6">
    <property type="entry name" value="TRANSPOSASE"/>
    <property type="match status" value="1"/>
</dbReference>